<reference evidence="1" key="1">
    <citation type="submission" date="2015-01" db="EMBL/GenBank/DDBJ databases">
        <title>The Genome Sequence of Cladophialophora bantiana CBS 173.52.</title>
        <authorList>
            <consortium name="The Broad Institute Genomics Platform"/>
            <person name="Cuomo C."/>
            <person name="de Hoog S."/>
            <person name="Gorbushina A."/>
            <person name="Stielow B."/>
            <person name="Teixiera M."/>
            <person name="Abouelleil A."/>
            <person name="Chapman S.B."/>
            <person name="Priest M."/>
            <person name="Young S.K."/>
            <person name="Wortman J."/>
            <person name="Nusbaum C."/>
            <person name="Birren B."/>
        </authorList>
    </citation>
    <scope>NUCLEOTIDE SEQUENCE [LARGE SCALE GENOMIC DNA]</scope>
    <source>
        <strain evidence="1">CBS 173.52</strain>
    </source>
</reference>
<keyword evidence="2" id="KW-1185">Reference proteome</keyword>
<dbReference type="OrthoDB" id="9978720at2759"/>
<organism evidence="1 2">
    <name type="scientific">Cladophialophora bantiana (strain ATCC 10958 / CBS 173.52 / CDC B-1940 / NIH 8579)</name>
    <name type="common">Xylohypha bantiana</name>
    <dbReference type="NCBI Taxonomy" id="1442370"/>
    <lineage>
        <taxon>Eukaryota</taxon>
        <taxon>Fungi</taxon>
        <taxon>Dikarya</taxon>
        <taxon>Ascomycota</taxon>
        <taxon>Pezizomycotina</taxon>
        <taxon>Eurotiomycetes</taxon>
        <taxon>Chaetothyriomycetidae</taxon>
        <taxon>Chaetothyriales</taxon>
        <taxon>Herpotrichiellaceae</taxon>
        <taxon>Cladophialophora</taxon>
    </lineage>
</organism>
<sequence>MGGGQSRLNWLHTPEGRKGWTSNFLLQSYTVYLIDTASRGRSAPALQRKHVHYPRAFVGDMFTAPKVAAKWPQAELHTQWPGRGKRGDLIFDQFYASTLPSMSDLVAYEQAQKAGITALLKRIGRPHPHNGSKARMWGLADVPMVFSPPITDPSELRLITIPATQSGRSPVVLQDQSKGRMVHELKNLQNMPVLVEVSEASYHAEYEHATVAFLQQAGASCDFIRLEELGITGNGHM</sequence>
<dbReference type="Proteomes" id="UP000053789">
    <property type="component" value="Unassembled WGS sequence"/>
</dbReference>
<dbReference type="Gene3D" id="3.40.50.1820">
    <property type="entry name" value="alpha/beta hydrolase"/>
    <property type="match status" value="2"/>
</dbReference>
<dbReference type="AlphaFoldDB" id="A0A0D2G5V8"/>
<accession>A0A0D2G5V8</accession>
<gene>
    <name evidence="1" type="ORF">Z519_05297</name>
</gene>
<dbReference type="VEuPathDB" id="FungiDB:Z519_05297"/>
<dbReference type="GeneID" id="27698225"/>
<dbReference type="HOGENOM" id="CLU_1170536_0_0_1"/>
<name>A0A0D2G5V8_CLAB1</name>
<proteinExistence type="predicted"/>
<dbReference type="InterPro" id="IPR029058">
    <property type="entry name" value="AB_hydrolase_fold"/>
</dbReference>
<dbReference type="EMBL" id="KN846986">
    <property type="protein sequence ID" value="KIW93982.1"/>
    <property type="molecule type" value="Genomic_DNA"/>
</dbReference>
<dbReference type="RefSeq" id="XP_016620651.1">
    <property type="nucleotide sequence ID" value="XM_016763038.1"/>
</dbReference>
<evidence type="ECO:0000313" key="2">
    <source>
        <dbReference type="Proteomes" id="UP000053789"/>
    </source>
</evidence>
<protein>
    <submittedName>
        <fullName evidence="1">Uncharacterized protein</fullName>
    </submittedName>
</protein>
<evidence type="ECO:0000313" key="1">
    <source>
        <dbReference type="EMBL" id="KIW93982.1"/>
    </source>
</evidence>